<dbReference type="SUPFAM" id="SSF116734">
    <property type="entry name" value="DNA methylase specificity domain"/>
    <property type="match status" value="1"/>
</dbReference>
<evidence type="ECO:0000256" key="1">
    <source>
        <dbReference type="ARBA" id="ARBA00010923"/>
    </source>
</evidence>
<dbReference type="GO" id="GO:0003677">
    <property type="term" value="F:DNA binding"/>
    <property type="evidence" value="ECO:0007669"/>
    <property type="project" value="UniProtKB-KW"/>
</dbReference>
<keyword evidence="2" id="KW-0680">Restriction system</keyword>
<keyword evidence="3" id="KW-0238">DNA-binding</keyword>
<feature type="domain" description="Type I restriction modification DNA specificity" evidence="4">
    <location>
        <begin position="6"/>
        <end position="61"/>
    </location>
</feature>
<reference evidence="6" key="1">
    <citation type="submission" date="2016-10" db="EMBL/GenBank/DDBJ databases">
        <authorList>
            <person name="Beylefeld A."/>
            <person name="Abolnik C."/>
        </authorList>
    </citation>
    <scope>NUCLEOTIDE SEQUENCE [LARGE SCALE GENOMIC DNA]</scope>
    <source>
        <strain evidence="6">B359_6</strain>
    </source>
</reference>
<dbReference type="EMBL" id="CP017813">
    <property type="protein sequence ID" value="APJ38724.1"/>
    <property type="molecule type" value="Genomic_DNA"/>
</dbReference>
<sequence length="107" mass="12330">MKNNKDEIDKIIKKGTVNTIGINDLKNINLILPSLKIQNKIVKILDNFEAICKDLNIGLPAEEQKRKQQYEYYRDAIFKCLETGKVDTKPANERDRGIINRGLVFPE</sequence>
<dbReference type="Proteomes" id="UP000184322">
    <property type="component" value="Chromosome"/>
</dbReference>
<dbReference type="Pfam" id="PF01420">
    <property type="entry name" value="Methylase_S"/>
    <property type="match status" value="1"/>
</dbReference>
<dbReference type="AlphaFoldDB" id="A0A1L4FT11"/>
<comment type="similarity">
    <text evidence="1">Belongs to the type-I restriction system S methylase family.</text>
</comment>
<keyword evidence="6" id="KW-1185">Reference proteome</keyword>
<protein>
    <recommendedName>
        <fullName evidence="4">Type I restriction modification DNA specificity domain-containing protein</fullName>
    </recommendedName>
</protein>
<dbReference type="STRING" id="48003.BLA55_03630"/>
<evidence type="ECO:0000256" key="3">
    <source>
        <dbReference type="ARBA" id="ARBA00023125"/>
    </source>
</evidence>
<organism evidence="5 6">
    <name type="scientific">Mycoplasmopsis pullorum</name>
    <dbReference type="NCBI Taxonomy" id="48003"/>
    <lineage>
        <taxon>Bacteria</taxon>
        <taxon>Bacillati</taxon>
        <taxon>Mycoplasmatota</taxon>
        <taxon>Mycoplasmoidales</taxon>
        <taxon>Metamycoplasmataceae</taxon>
        <taxon>Mycoplasmopsis</taxon>
    </lineage>
</organism>
<evidence type="ECO:0000313" key="5">
    <source>
        <dbReference type="EMBL" id="APJ38724.1"/>
    </source>
</evidence>
<dbReference type="InterPro" id="IPR000055">
    <property type="entry name" value="Restrct_endonuc_typeI_TRD"/>
</dbReference>
<accession>A0A1L4FT11</accession>
<name>A0A1L4FT11_9BACT</name>
<dbReference type="Gene3D" id="3.90.220.20">
    <property type="entry name" value="DNA methylase specificity domains"/>
    <property type="match status" value="1"/>
</dbReference>
<dbReference type="KEGG" id="mpul:BLA55_03630"/>
<gene>
    <name evidence="5" type="ORF">BLA55_03630</name>
</gene>
<evidence type="ECO:0000256" key="2">
    <source>
        <dbReference type="ARBA" id="ARBA00022747"/>
    </source>
</evidence>
<evidence type="ECO:0000259" key="4">
    <source>
        <dbReference type="Pfam" id="PF01420"/>
    </source>
</evidence>
<dbReference type="GO" id="GO:0009307">
    <property type="term" value="P:DNA restriction-modification system"/>
    <property type="evidence" value="ECO:0007669"/>
    <property type="project" value="UniProtKB-KW"/>
</dbReference>
<dbReference type="InterPro" id="IPR044946">
    <property type="entry name" value="Restrct_endonuc_typeI_TRD_sf"/>
</dbReference>
<evidence type="ECO:0000313" key="6">
    <source>
        <dbReference type="Proteomes" id="UP000184322"/>
    </source>
</evidence>
<proteinExistence type="inferred from homology"/>